<protein>
    <submittedName>
        <fullName evidence="2">Uncharacterized protein</fullName>
    </submittedName>
</protein>
<dbReference type="SUPFAM" id="SSF81296">
    <property type="entry name" value="E set domains"/>
    <property type="match status" value="1"/>
</dbReference>
<name>A0A9P5RT75_9FUNG</name>
<reference evidence="2" key="1">
    <citation type="journal article" date="2020" name="Fungal Divers.">
        <title>Resolving the Mortierellaceae phylogeny through synthesis of multi-gene phylogenetics and phylogenomics.</title>
        <authorList>
            <person name="Vandepol N."/>
            <person name="Liber J."/>
            <person name="Desiro A."/>
            <person name="Na H."/>
            <person name="Kennedy M."/>
            <person name="Barry K."/>
            <person name="Grigoriev I.V."/>
            <person name="Miller A.N."/>
            <person name="O'Donnell K."/>
            <person name="Stajich J.E."/>
            <person name="Bonito G."/>
        </authorList>
    </citation>
    <scope>NUCLEOTIDE SEQUENCE</scope>
    <source>
        <strain evidence="2">NRRL 6426</strain>
    </source>
</reference>
<dbReference type="EMBL" id="JAAAUQ010001109">
    <property type="protein sequence ID" value="KAF9142758.1"/>
    <property type="molecule type" value="Genomic_DNA"/>
</dbReference>
<comment type="caution">
    <text evidence="2">The sequence shown here is derived from an EMBL/GenBank/DDBJ whole genome shotgun (WGS) entry which is preliminary data.</text>
</comment>
<organism evidence="2 3">
    <name type="scientific">Linnemannia schmuckeri</name>
    <dbReference type="NCBI Taxonomy" id="64567"/>
    <lineage>
        <taxon>Eukaryota</taxon>
        <taxon>Fungi</taxon>
        <taxon>Fungi incertae sedis</taxon>
        <taxon>Mucoromycota</taxon>
        <taxon>Mortierellomycotina</taxon>
        <taxon>Mortierellomycetes</taxon>
        <taxon>Mortierellales</taxon>
        <taxon>Mortierellaceae</taxon>
        <taxon>Linnemannia</taxon>
    </lineage>
</organism>
<feature type="signal peptide" evidence="1">
    <location>
        <begin position="1"/>
        <end position="20"/>
    </location>
</feature>
<evidence type="ECO:0000313" key="2">
    <source>
        <dbReference type="EMBL" id="KAF9142758.1"/>
    </source>
</evidence>
<keyword evidence="1" id="KW-0732">Signal</keyword>
<dbReference type="OrthoDB" id="2393680at2759"/>
<dbReference type="Proteomes" id="UP000748756">
    <property type="component" value="Unassembled WGS sequence"/>
</dbReference>
<proteinExistence type="predicted"/>
<dbReference type="InterPro" id="IPR014756">
    <property type="entry name" value="Ig_E-set"/>
</dbReference>
<keyword evidence="3" id="KW-1185">Reference proteome</keyword>
<feature type="chain" id="PRO_5040481836" evidence="1">
    <location>
        <begin position="21"/>
        <end position="175"/>
    </location>
</feature>
<gene>
    <name evidence="2" type="ORF">BG015_000670</name>
</gene>
<evidence type="ECO:0000313" key="3">
    <source>
        <dbReference type="Proteomes" id="UP000748756"/>
    </source>
</evidence>
<dbReference type="AlphaFoldDB" id="A0A9P5RT75"/>
<accession>A0A9P5RT75</accession>
<sequence length="175" mass="18385">MKIAALIATIAAAAISTVSAQSGTFTNFTTCAAPDNNGQLTVTKLALSPFPLCIKQKYCLAVTGSLSAPLVEGAALQNVWRFYSRDTPQDYDLCSLLAAGGRPCPIDAGPVSFNLCFDALVDVFPPNFPVGWSYNAYNGDGSLLFCSSAPPNTARTEETPENPYGIAGIYAQNCA</sequence>
<evidence type="ECO:0000256" key="1">
    <source>
        <dbReference type="SAM" id="SignalP"/>
    </source>
</evidence>